<proteinExistence type="predicted"/>
<name>N0BAY0_9HYPH</name>
<evidence type="ECO:0000313" key="2">
    <source>
        <dbReference type="EMBL" id="AGK57280.1"/>
    </source>
</evidence>
<dbReference type="OrthoDB" id="9854994at2"/>
<feature type="region of interest" description="Disordered" evidence="1">
    <location>
        <begin position="1"/>
        <end position="21"/>
    </location>
</feature>
<reference evidence="2 3" key="1">
    <citation type="journal article" date="2013" name="Genome Announc.">
        <title>Genome sequences for three denitrifying bacterial strains isolated from a uranium- and nitrate-contaminated subsurface environment.</title>
        <authorList>
            <person name="Venkatramanan R."/>
            <person name="Prakash O."/>
            <person name="Woyke T."/>
            <person name="Chain P."/>
            <person name="Goodwin L.A."/>
            <person name="Watson D."/>
            <person name="Brooks S."/>
            <person name="Kostka J.E."/>
            <person name="Green S.J."/>
        </authorList>
    </citation>
    <scope>NUCLEOTIDE SEQUENCE [LARGE SCALE GENOMIC DNA]</scope>
    <source>
        <strain evidence="2 3">1NES1</strain>
    </source>
</reference>
<accession>N0BAY0</accession>
<dbReference type="KEGG" id="hdt:HYPDE_28003"/>
<organism evidence="2 3">
    <name type="scientific">Hyphomicrobium denitrificans 1NES1</name>
    <dbReference type="NCBI Taxonomy" id="670307"/>
    <lineage>
        <taxon>Bacteria</taxon>
        <taxon>Pseudomonadati</taxon>
        <taxon>Pseudomonadota</taxon>
        <taxon>Alphaproteobacteria</taxon>
        <taxon>Hyphomicrobiales</taxon>
        <taxon>Hyphomicrobiaceae</taxon>
        <taxon>Hyphomicrobium</taxon>
    </lineage>
</organism>
<evidence type="ECO:0000256" key="1">
    <source>
        <dbReference type="SAM" id="MobiDB-lite"/>
    </source>
</evidence>
<protein>
    <submittedName>
        <fullName evidence="2">Uncharacterized protein</fullName>
    </submittedName>
</protein>
<dbReference type="EMBL" id="CP005587">
    <property type="protein sequence ID" value="AGK57280.1"/>
    <property type="molecule type" value="Genomic_DNA"/>
</dbReference>
<keyword evidence="3" id="KW-1185">Reference proteome</keyword>
<dbReference type="HOGENOM" id="CLU_2806657_0_0_5"/>
<evidence type="ECO:0000313" key="3">
    <source>
        <dbReference type="Proteomes" id="UP000005952"/>
    </source>
</evidence>
<gene>
    <name evidence="2" type="ORF">HYPDE_28003</name>
</gene>
<dbReference type="Proteomes" id="UP000005952">
    <property type="component" value="Chromosome"/>
</dbReference>
<dbReference type="AlphaFoldDB" id="N0BAY0"/>
<sequence length="67" mass="7255">MPSVREVDVASPTSAAEPSPQEIDSMMAEAIAVDALLQRKHPGTFDVMLAISVYLSSPARRCQIRRG</sequence>